<dbReference type="PANTHER" id="PTHR13803">
    <property type="entry name" value="SEC24-RELATED PROTEIN"/>
    <property type="match status" value="1"/>
</dbReference>
<feature type="region of interest" description="Disordered" evidence="1">
    <location>
        <begin position="513"/>
        <end position="569"/>
    </location>
</feature>
<reference evidence="3 4" key="1">
    <citation type="journal article" date="2017" name="Nat. Ecol. Evol.">
        <title>Scallop genome provides insights into evolution of bilaterian karyotype and development.</title>
        <authorList>
            <person name="Wang S."/>
            <person name="Zhang J."/>
            <person name="Jiao W."/>
            <person name="Li J."/>
            <person name="Xun X."/>
            <person name="Sun Y."/>
            <person name="Guo X."/>
            <person name="Huan P."/>
            <person name="Dong B."/>
            <person name="Zhang L."/>
            <person name="Hu X."/>
            <person name="Sun X."/>
            <person name="Wang J."/>
            <person name="Zhao C."/>
            <person name="Wang Y."/>
            <person name="Wang D."/>
            <person name="Huang X."/>
            <person name="Wang R."/>
            <person name="Lv J."/>
            <person name="Li Y."/>
            <person name="Zhang Z."/>
            <person name="Liu B."/>
            <person name="Lu W."/>
            <person name="Hui Y."/>
            <person name="Liang J."/>
            <person name="Zhou Z."/>
            <person name="Hou R."/>
            <person name="Li X."/>
            <person name="Liu Y."/>
            <person name="Li H."/>
            <person name="Ning X."/>
            <person name="Lin Y."/>
            <person name="Zhao L."/>
            <person name="Xing Q."/>
            <person name="Dou J."/>
            <person name="Li Y."/>
            <person name="Mao J."/>
            <person name="Guo H."/>
            <person name="Dou H."/>
            <person name="Li T."/>
            <person name="Mu C."/>
            <person name="Jiang W."/>
            <person name="Fu Q."/>
            <person name="Fu X."/>
            <person name="Miao Y."/>
            <person name="Liu J."/>
            <person name="Yu Q."/>
            <person name="Li R."/>
            <person name="Liao H."/>
            <person name="Li X."/>
            <person name="Kong Y."/>
            <person name="Jiang Z."/>
            <person name="Chourrout D."/>
            <person name="Li R."/>
            <person name="Bao Z."/>
        </authorList>
    </citation>
    <scope>NUCLEOTIDE SEQUENCE [LARGE SCALE GENOMIC DNA]</scope>
    <source>
        <strain evidence="3 4">PY_sf001</strain>
    </source>
</reference>
<gene>
    <name evidence="3" type="ORF">KP79_PYT06755</name>
</gene>
<dbReference type="InterPro" id="IPR002035">
    <property type="entry name" value="VWF_A"/>
</dbReference>
<feature type="region of interest" description="Disordered" evidence="1">
    <location>
        <begin position="645"/>
        <end position="667"/>
    </location>
</feature>
<dbReference type="InterPro" id="IPR050550">
    <property type="entry name" value="SEC23_SEC24_subfamily"/>
</dbReference>
<protein>
    <submittedName>
        <fullName evidence="3">Circularly permutated Ras protein 1</fullName>
    </submittedName>
</protein>
<dbReference type="GO" id="GO:0030127">
    <property type="term" value="C:COPII vesicle coat"/>
    <property type="evidence" value="ECO:0007669"/>
    <property type="project" value="InterPro"/>
</dbReference>
<dbReference type="AlphaFoldDB" id="A0A210QNA6"/>
<dbReference type="GO" id="GO:0006886">
    <property type="term" value="P:intracellular protein transport"/>
    <property type="evidence" value="ECO:0007669"/>
    <property type="project" value="InterPro"/>
</dbReference>
<sequence length="796" mass="86141">MDFGSDYVYAYDTLEYEVISDEEYEAGMDVSDSDSDSEDEIVSDSLIELPSALDLTLSSTVPPPPPALPGAARKEKRKSGGKAKCKKRGHWRSAPLGDADATNFDTVPSGRRERRADTNIVSINFQTLVTPSNMHTGDAVYCDSCQAILSHLCKLEDSGDAKVWRCEFCGQEMVVDIVEEEKPTQDDVTFMLSPALSTTSSGPKGTDSSLVIFCVDVSGSMCITTEVPGKLKLRGGGSARHVHRLQEDRRDQFLPNQKRNVTFVSRLQAAQAAVDQQLEEMSKNHPNRRVALIIFNNEVVVLGDGKTTPVTIAGDKLTEREELVKIGSDLPCPGDIKSARSTLSTKIFELEEGGATALGPALLVATTMASQQPGSKVIICTDGLANVGLGRLDISTREMQETSLDFYESVAETAADKGVSVSVISMEGTDCKLIQLGKVADKTGGQINIVDPLKLTQEFSTILEGRIIATNVVATLILHKQLFFHYEDTKESKVVKNVGNVTSDTEVTFEYGVRTKQKKETGQSGSTSNQVPQEGAFGGPSSEGAGQSSGQSSEGAGQSSDSGTADEPKELPFQLQVKYTDVDGATALRVLTKTKPVTKDRSQAERKMNIDVLGKHSAQVSANLALDGMYTQARSRALMNQRLAWRHKKGDSHESRSQQRKANKTYGAVFGKVRSVENYLNQAQKRESASTGKTYSDDEDEGERSLGDNAIVDTNKFAVKAPTPMASGSSVLAPAAGLFSFLGDKKNKKVFWGKPHKLGNKNLTQQGSISMNVFHQVKVQFSYIANDSTVPILINT</sequence>
<dbReference type="GO" id="GO:0000149">
    <property type="term" value="F:SNARE binding"/>
    <property type="evidence" value="ECO:0007669"/>
    <property type="project" value="TreeGrafter"/>
</dbReference>
<dbReference type="SUPFAM" id="SSF53300">
    <property type="entry name" value="vWA-like"/>
    <property type="match status" value="1"/>
</dbReference>
<dbReference type="EMBL" id="NEDP02002733">
    <property type="protein sequence ID" value="OWF50226.1"/>
    <property type="molecule type" value="Genomic_DNA"/>
</dbReference>
<dbReference type="InterPro" id="IPR036174">
    <property type="entry name" value="Znf_Sec23_Sec24_sf"/>
</dbReference>
<dbReference type="Proteomes" id="UP000242188">
    <property type="component" value="Unassembled WGS sequence"/>
</dbReference>
<feature type="region of interest" description="Disordered" evidence="1">
    <location>
        <begin position="23"/>
        <end position="42"/>
    </location>
</feature>
<dbReference type="PROSITE" id="PS50234">
    <property type="entry name" value="VWFA"/>
    <property type="match status" value="1"/>
</dbReference>
<name>A0A210QNA6_MIZYE</name>
<proteinExistence type="predicted"/>
<feature type="compositionally biased region" description="Polar residues" evidence="1">
    <location>
        <begin position="522"/>
        <end position="532"/>
    </location>
</feature>
<dbReference type="GO" id="GO:0008270">
    <property type="term" value="F:zinc ion binding"/>
    <property type="evidence" value="ECO:0007669"/>
    <property type="project" value="InterPro"/>
</dbReference>
<dbReference type="OrthoDB" id="1724672at2759"/>
<feature type="compositionally biased region" description="Low complexity" evidence="1">
    <location>
        <begin position="539"/>
        <end position="563"/>
    </location>
</feature>
<feature type="region of interest" description="Disordered" evidence="1">
    <location>
        <begin position="681"/>
        <end position="706"/>
    </location>
</feature>
<evidence type="ECO:0000256" key="1">
    <source>
        <dbReference type="SAM" id="MobiDB-lite"/>
    </source>
</evidence>
<keyword evidence="4" id="KW-1185">Reference proteome</keyword>
<dbReference type="GO" id="GO:0070971">
    <property type="term" value="C:endoplasmic reticulum exit site"/>
    <property type="evidence" value="ECO:0007669"/>
    <property type="project" value="TreeGrafter"/>
</dbReference>
<dbReference type="Gene3D" id="2.30.30.380">
    <property type="entry name" value="Zn-finger domain of Sec23/24"/>
    <property type="match status" value="1"/>
</dbReference>
<feature type="domain" description="VWFA" evidence="2">
    <location>
        <begin position="210"/>
        <end position="472"/>
    </location>
</feature>
<comment type="caution">
    <text evidence="3">The sequence shown here is derived from an EMBL/GenBank/DDBJ whole genome shotgun (WGS) entry which is preliminary data.</text>
</comment>
<dbReference type="Pfam" id="PF04811">
    <property type="entry name" value="Sec23_trunk"/>
    <property type="match status" value="1"/>
</dbReference>
<feature type="compositionally biased region" description="Basic residues" evidence="1">
    <location>
        <begin position="74"/>
        <end position="91"/>
    </location>
</feature>
<dbReference type="SUPFAM" id="SSF82919">
    <property type="entry name" value="Zn-finger domain of Sec23/24"/>
    <property type="match status" value="1"/>
</dbReference>
<dbReference type="InterPro" id="IPR006896">
    <property type="entry name" value="Sec23/24_trunk_dom"/>
</dbReference>
<evidence type="ECO:0000259" key="2">
    <source>
        <dbReference type="PROSITE" id="PS50234"/>
    </source>
</evidence>
<evidence type="ECO:0000313" key="3">
    <source>
        <dbReference type="EMBL" id="OWF50226.1"/>
    </source>
</evidence>
<organism evidence="3 4">
    <name type="scientific">Mizuhopecten yessoensis</name>
    <name type="common">Japanese scallop</name>
    <name type="synonym">Patinopecten yessoensis</name>
    <dbReference type="NCBI Taxonomy" id="6573"/>
    <lineage>
        <taxon>Eukaryota</taxon>
        <taxon>Metazoa</taxon>
        <taxon>Spiralia</taxon>
        <taxon>Lophotrochozoa</taxon>
        <taxon>Mollusca</taxon>
        <taxon>Bivalvia</taxon>
        <taxon>Autobranchia</taxon>
        <taxon>Pteriomorphia</taxon>
        <taxon>Pectinida</taxon>
        <taxon>Pectinoidea</taxon>
        <taxon>Pectinidae</taxon>
        <taxon>Mizuhopecten</taxon>
    </lineage>
</organism>
<dbReference type="InterPro" id="IPR036465">
    <property type="entry name" value="vWFA_dom_sf"/>
</dbReference>
<feature type="region of interest" description="Disordered" evidence="1">
    <location>
        <begin position="56"/>
        <end position="109"/>
    </location>
</feature>
<dbReference type="PANTHER" id="PTHR13803:SF36">
    <property type="entry name" value="TYPE A VON WILLEBRAND FACTOR DOMAIN-CONTAINING PROTEIN"/>
    <property type="match status" value="1"/>
</dbReference>
<dbReference type="SMART" id="SM00327">
    <property type="entry name" value="VWA"/>
    <property type="match status" value="1"/>
</dbReference>
<feature type="compositionally biased region" description="Polar residues" evidence="1">
    <location>
        <begin position="681"/>
        <end position="694"/>
    </location>
</feature>
<evidence type="ECO:0000313" key="4">
    <source>
        <dbReference type="Proteomes" id="UP000242188"/>
    </source>
</evidence>
<dbReference type="Gene3D" id="3.40.50.410">
    <property type="entry name" value="von Willebrand factor, type A domain"/>
    <property type="match status" value="1"/>
</dbReference>
<dbReference type="GO" id="GO:0090110">
    <property type="term" value="P:COPII-coated vesicle cargo loading"/>
    <property type="evidence" value="ECO:0007669"/>
    <property type="project" value="TreeGrafter"/>
</dbReference>
<dbReference type="STRING" id="6573.A0A210QNA6"/>
<accession>A0A210QNA6</accession>